<dbReference type="SMART" id="SM00413">
    <property type="entry name" value="ETS"/>
    <property type="match status" value="1"/>
</dbReference>
<comment type="similarity">
    <text evidence="3 15">Belongs to the ETS family.</text>
</comment>
<evidence type="ECO:0000256" key="7">
    <source>
        <dbReference type="ARBA" id="ARBA00022692"/>
    </source>
</evidence>
<evidence type="ECO:0000256" key="17">
    <source>
        <dbReference type="SAM" id="MobiDB-lite"/>
    </source>
</evidence>
<gene>
    <name evidence="20" type="ORF">LNINA_LOCUS5951</name>
</gene>
<dbReference type="PRINTS" id="PR00454">
    <property type="entry name" value="ETSDOMAIN"/>
</dbReference>
<dbReference type="GO" id="GO:0005777">
    <property type="term" value="C:peroxisome"/>
    <property type="evidence" value="ECO:0007669"/>
    <property type="project" value="TreeGrafter"/>
</dbReference>
<accession>A0AAV1JCZ9</accession>
<dbReference type="CDD" id="cd05236">
    <property type="entry name" value="FAR-N_SDR_e"/>
    <property type="match status" value="1"/>
</dbReference>
<protein>
    <recommendedName>
        <fullName evidence="16">Fatty acyl-CoA reductase</fullName>
        <ecNumber evidence="16">1.2.1.84</ecNumber>
    </recommendedName>
</protein>
<evidence type="ECO:0000256" key="5">
    <source>
        <dbReference type="ARBA" id="ARBA00022516"/>
    </source>
</evidence>
<dbReference type="SUPFAM" id="SSF46785">
    <property type="entry name" value="Winged helix' DNA-binding domain"/>
    <property type="match status" value="1"/>
</dbReference>
<evidence type="ECO:0000256" key="8">
    <source>
        <dbReference type="ARBA" id="ARBA00022857"/>
    </source>
</evidence>
<dbReference type="PROSITE" id="PS00346">
    <property type="entry name" value="ETS_DOMAIN_2"/>
    <property type="match status" value="1"/>
</dbReference>
<dbReference type="GO" id="GO:0080019">
    <property type="term" value="F:alcohol-forming very long-chain fatty acyl-CoA reductase activity"/>
    <property type="evidence" value="ECO:0007669"/>
    <property type="project" value="InterPro"/>
</dbReference>
<evidence type="ECO:0000256" key="1">
    <source>
        <dbReference type="ARBA" id="ARBA00004123"/>
    </source>
</evidence>
<dbReference type="AlphaFoldDB" id="A0AAV1JCZ9"/>
<dbReference type="GO" id="GO:0043565">
    <property type="term" value="F:sequence-specific DNA binding"/>
    <property type="evidence" value="ECO:0007669"/>
    <property type="project" value="InterPro"/>
</dbReference>
<keyword evidence="9 16" id="KW-1133">Transmembrane helix</keyword>
<dbReference type="Proteomes" id="UP001497472">
    <property type="component" value="Unassembled WGS sequence"/>
</dbReference>
<evidence type="ECO:0000256" key="13">
    <source>
        <dbReference type="ARBA" id="ARBA00023242"/>
    </source>
</evidence>
<organism evidence="20 21">
    <name type="scientific">Leptosia nina</name>
    <dbReference type="NCBI Taxonomy" id="320188"/>
    <lineage>
        <taxon>Eukaryota</taxon>
        <taxon>Metazoa</taxon>
        <taxon>Ecdysozoa</taxon>
        <taxon>Arthropoda</taxon>
        <taxon>Hexapoda</taxon>
        <taxon>Insecta</taxon>
        <taxon>Pterygota</taxon>
        <taxon>Neoptera</taxon>
        <taxon>Endopterygota</taxon>
        <taxon>Lepidoptera</taxon>
        <taxon>Glossata</taxon>
        <taxon>Ditrysia</taxon>
        <taxon>Papilionoidea</taxon>
        <taxon>Pieridae</taxon>
        <taxon>Pierinae</taxon>
        <taxon>Leptosia</taxon>
    </lineage>
</organism>
<dbReference type="InterPro" id="IPR024668">
    <property type="entry name" value="GABP_asu_N"/>
</dbReference>
<feature type="domain" description="ETS" evidence="18">
    <location>
        <begin position="364"/>
        <end position="444"/>
    </location>
</feature>
<comment type="catalytic activity">
    <reaction evidence="14 16">
        <text>a long-chain fatty acyl-CoA + 2 NADPH + 2 H(+) = a long-chain primary fatty alcohol + 2 NADP(+) + CoA</text>
        <dbReference type="Rhea" id="RHEA:52716"/>
        <dbReference type="ChEBI" id="CHEBI:15378"/>
        <dbReference type="ChEBI" id="CHEBI:57287"/>
        <dbReference type="ChEBI" id="CHEBI:57783"/>
        <dbReference type="ChEBI" id="CHEBI:58349"/>
        <dbReference type="ChEBI" id="CHEBI:77396"/>
        <dbReference type="ChEBI" id="CHEBI:83139"/>
        <dbReference type="EC" id="1.2.1.84"/>
    </reaction>
</comment>
<dbReference type="EC" id="1.2.1.84" evidence="16"/>
<dbReference type="SUPFAM" id="SSF51735">
    <property type="entry name" value="NAD(P)-binding Rossmann-fold domains"/>
    <property type="match status" value="1"/>
</dbReference>
<keyword evidence="10 16" id="KW-0443">Lipid metabolism</keyword>
<evidence type="ECO:0000256" key="2">
    <source>
        <dbReference type="ARBA" id="ARBA00004141"/>
    </source>
</evidence>
<keyword evidence="11 15" id="KW-0238">DNA-binding</keyword>
<dbReference type="FunFam" id="3.40.50.720:FF:000143">
    <property type="entry name" value="Fatty acyl-CoA reductase"/>
    <property type="match status" value="1"/>
</dbReference>
<reference evidence="20 21" key="1">
    <citation type="submission" date="2023-11" db="EMBL/GenBank/DDBJ databases">
        <authorList>
            <person name="Okamura Y."/>
        </authorList>
    </citation>
    <scope>NUCLEOTIDE SEQUENCE [LARGE SCALE GENOMIC DNA]</scope>
</reference>
<dbReference type="GO" id="GO:0035336">
    <property type="term" value="P:long-chain fatty-acyl-CoA metabolic process"/>
    <property type="evidence" value="ECO:0007669"/>
    <property type="project" value="TreeGrafter"/>
</dbReference>
<keyword evidence="21" id="KW-1185">Reference proteome</keyword>
<dbReference type="Pfam" id="PF07993">
    <property type="entry name" value="NAD_binding_4"/>
    <property type="match status" value="1"/>
</dbReference>
<dbReference type="InterPro" id="IPR036291">
    <property type="entry name" value="NAD(P)-bd_dom_sf"/>
</dbReference>
<dbReference type="SUPFAM" id="SSF47769">
    <property type="entry name" value="SAM/Pointed domain"/>
    <property type="match status" value="1"/>
</dbReference>
<dbReference type="FunFam" id="1.10.150.50:FF:000039">
    <property type="entry name" value="GA-binding protein alpha chain, putative"/>
    <property type="match status" value="1"/>
</dbReference>
<dbReference type="PROSITE" id="PS00345">
    <property type="entry name" value="ETS_DOMAIN_1"/>
    <property type="match status" value="1"/>
</dbReference>
<dbReference type="Pfam" id="PF11620">
    <property type="entry name" value="GABP-alpha"/>
    <property type="match status" value="1"/>
</dbReference>
<dbReference type="PANTHER" id="PTHR11011">
    <property type="entry name" value="MALE STERILITY PROTEIN 2-RELATED"/>
    <property type="match status" value="1"/>
</dbReference>
<dbReference type="Gene3D" id="1.10.10.10">
    <property type="entry name" value="Winged helix-like DNA-binding domain superfamily/Winged helix DNA-binding domain"/>
    <property type="match status" value="1"/>
</dbReference>
<evidence type="ECO:0000256" key="4">
    <source>
        <dbReference type="ARBA" id="ARBA00005928"/>
    </source>
</evidence>
<dbReference type="InterPro" id="IPR013761">
    <property type="entry name" value="SAM/pointed_sf"/>
</dbReference>
<dbReference type="PANTHER" id="PTHR11011:SF60">
    <property type="entry name" value="FATTY ACYL-COA REDUCTASE-RELATED"/>
    <property type="match status" value="1"/>
</dbReference>
<dbReference type="GO" id="GO:0016020">
    <property type="term" value="C:membrane"/>
    <property type="evidence" value="ECO:0007669"/>
    <property type="project" value="UniProtKB-SubCell"/>
</dbReference>
<dbReference type="GO" id="GO:0003700">
    <property type="term" value="F:DNA-binding transcription factor activity"/>
    <property type="evidence" value="ECO:0007669"/>
    <property type="project" value="InterPro"/>
</dbReference>
<dbReference type="PROSITE" id="PS51433">
    <property type="entry name" value="PNT"/>
    <property type="match status" value="1"/>
</dbReference>
<feature type="region of interest" description="Disordered" evidence="17">
    <location>
        <begin position="190"/>
        <end position="211"/>
    </location>
</feature>
<keyword evidence="12 16" id="KW-0472">Membrane</keyword>
<dbReference type="PROSITE" id="PS50061">
    <property type="entry name" value="ETS_DOMAIN_3"/>
    <property type="match status" value="1"/>
</dbReference>
<evidence type="ECO:0000256" key="16">
    <source>
        <dbReference type="RuleBase" id="RU363097"/>
    </source>
</evidence>
<dbReference type="GO" id="GO:0102965">
    <property type="term" value="F:alcohol-forming long-chain fatty acyl-CoA reductase activity"/>
    <property type="evidence" value="ECO:0007669"/>
    <property type="project" value="UniProtKB-EC"/>
</dbReference>
<dbReference type="SMART" id="SM00251">
    <property type="entry name" value="SAM_PNT"/>
    <property type="match status" value="1"/>
</dbReference>
<evidence type="ECO:0000313" key="21">
    <source>
        <dbReference type="Proteomes" id="UP001497472"/>
    </source>
</evidence>
<name>A0AAV1JCZ9_9NEOP</name>
<dbReference type="Pfam" id="PF00178">
    <property type="entry name" value="Ets"/>
    <property type="match status" value="1"/>
</dbReference>
<evidence type="ECO:0000256" key="12">
    <source>
        <dbReference type="ARBA" id="ARBA00023136"/>
    </source>
</evidence>
<feature type="transmembrane region" description="Helical" evidence="16">
    <location>
        <begin position="994"/>
        <end position="1015"/>
    </location>
</feature>
<dbReference type="Gene3D" id="3.10.20.90">
    <property type="entry name" value="Phosphatidylinositol 3-kinase Catalytic Subunit, Chain A, domain 1"/>
    <property type="match status" value="1"/>
</dbReference>
<dbReference type="InterPro" id="IPR000418">
    <property type="entry name" value="Ets_dom"/>
</dbReference>
<dbReference type="CDD" id="cd09071">
    <property type="entry name" value="FAR_C"/>
    <property type="match status" value="1"/>
</dbReference>
<keyword evidence="7 16" id="KW-0812">Transmembrane</keyword>
<evidence type="ECO:0000259" key="19">
    <source>
        <dbReference type="PROSITE" id="PS51433"/>
    </source>
</evidence>
<dbReference type="InterPro" id="IPR033640">
    <property type="entry name" value="FAR_C"/>
</dbReference>
<feature type="domain" description="PNT" evidence="19">
    <location>
        <begin position="223"/>
        <end position="308"/>
    </location>
</feature>
<keyword evidence="8 16" id="KW-0521">NADP</keyword>
<dbReference type="EMBL" id="CAVLEF010000008">
    <property type="protein sequence ID" value="CAK1546375.1"/>
    <property type="molecule type" value="Genomic_DNA"/>
</dbReference>
<evidence type="ECO:0000256" key="3">
    <source>
        <dbReference type="ARBA" id="ARBA00005562"/>
    </source>
</evidence>
<evidence type="ECO:0000256" key="15">
    <source>
        <dbReference type="RuleBase" id="RU004019"/>
    </source>
</evidence>
<evidence type="ECO:0000256" key="6">
    <source>
        <dbReference type="ARBA" id="ARBA00022553"/>
    </source>
</evidence>
<evidence type="ECO:0000313" key="20">
    <source>
        <dbReference type="EMBL" id="CAK1546375.1"/>
    </source>
</evidence>
<dbReference type="InterPro" id="IPR026055">
    <property type="entry name" value="FAR"/>
</dbReference>
<proteinExistence type="inferred from homology"/>
<keyword evidence="5 16" id="KW-0444">Lipid biosynthesis</keyword>
<dbReference type="InterPro" id="IPR036390">
    <property type="entry name" value="WH_DNA-bd_sf"/>
</dbReference>
<sequence>MEVSDLNDLLNERTIKMETNGNTFVDDETVEDGDTLSIIPQYVTESDLGLMQASGEILGPPLAVFSNAPDEEDTLQNTDSHDEIIQIMDIRTRLSQLKVMLEKRLNTSLSDYTFWLQDAKMLECHKTLVEQCIRGSGVVQVNIQIRPAQRKINIVDVLKPDDEVLPLASPNDDLDVEPIQVVETALDEAETEEKECETVTEGDAEVAMEGEGEEGGAVAVKWLVDDHFRSEHAKARIPEDPQDWSVQHVKLWIQWAVRQFNLAGVKLSAWNISGRDLCSMTHQEFKEKVPSDPGDLFWTHLELLRKCKFIAIVQNPPEETRAKDTLDMPQCAIKRKPNKVVICPAKSEEWRGHVLPRTGNNGQIQLWQFLLELLTSAEYYDVIRWDGAEGEFKLLEPERVAVLWGVRKLKPAMNYEKLSRALRYYYDGDMIAKVPNKRFVYKFVCDLRQLLGYDAAELAELVKELHDTMAFDHLIFTRTVVQPFSYYFLGHKMVVIGETKMQEGGDITYKDMVDETDLGDSQIQKMFAGATVLLTGGTGFLGKLLIDKLLRSCPDIKRLYLLARAKKNKDPVKRLQEQFDDVLYDKLRKEQPDFVRKVQVIVGEIGLPNIGISEEDRQRLSNEVDFIFHGAATVRFDESLKYAVSINVRGSKEMLMLARSCPKLRAYVHISTAYSHCTQVDIDEKFYKSLLDGDKLIDLVENMDEDIIKDITPGLLGKFPNTYAYTKAAAEDVVLKHSKGLPVALFRPSIVIATAKEPIVGWIDNVYGPTGVVVGAAVGLLRVLKCDRNAVADLVPGDMVVNACIATAWKTARDYPGNHEAAPPLDQTPIVYNYVSSEENPLTWDRFVQLNVNHGFEVPTTQAVWHYVFFFTTIQWLYRLSCFVLHWIPAYIADAVAVLIGRKPVLKVAYKKIEKFSTVIGYFACRSWNFSNRNVQNLFKELCDADKEIFDFNVGGLDWDMYFFNHIRGIRLYLLKDPMETVPQGLRLYYRLKALHYFVLSVICFVVFRLLWWLLGM</sequence>
<dbReference type="GO" id="GO:0006357">
    <property type="term" value="P:regulation of transcription by RNA polymerase II"/>
    <property type="evidence" value="ECO:0007669"/>
    <property type="project" value="UniProtKB-ARBA"/>
</dbReference>
<dbReference type="GO" id="GO:0005634">
    <property type="term" value="C:nucleus"/>
    <property type="evidence" value="ECO:0007669"/>
    <property type="project" value="UniProtKB-SubCell"/>
</dbReference>
<dbReference type="Pfam" id="PF02198">
    <property type="entry name" value="SAM_PNT"/>
    <property type="match status" value="1"/>
</dbReference>
<keyword evidence="6" id="KW-0597">Phosphoprotein</keyword>
<dbReference type="Gene3D" id="3.40.50.720">
    <property type="entry name" value="NAD(P)-binding Rossmann-like Domain"/>
    <property type="match status" value="1"/>
</dbReference>
<dbReference type="InterPro" id="IPR036388">
    <property type="entry name" value="WH-like_DNA-bd_sf"/>
</dbReference>
<evidence type="ECO:0000256" key="14">
    <source>
        <dbReference type="ARBA" id="ARBA00052530"/>
    </source>
</evidence>
<comment type="subcellular location">
    <subcellularLocation>
        <location evidence="2">Membrane</location>
        <topology evidence="2">Multi-pass membrane protein</topology>
    </subcellularLocation>
    <subcellularLocation>
        <location evidence="1 15">Nucleus</location>
    </subcellularLocation>
</comment>
<keyword evidence="13 15" id="KW-0539">Nucleus</keyword>
<comment type="similarity">
    <text evidence="4 16">Belongs to the fatty acyl-CoA reductase family.</text>
</comment>
<dbReference type="FunFam" id="1.10.10.10:FF:000200">
    <property type="entry name" value="GA-binding protein alpha chain, putative"/>
    <property type="match status" value="1"/>
</dbReference>
<dbReference type="Pfam" id="PF03015">
    <property type="entry name" value="Sterile"/>
    <property type="match status" value="1"/>
</dbReference>
<evidence type="ECO:0000256" key="11">
    <source>
        <dbReference type="ARBA" id="ARBA00023125"/>
    </source>
</evidence>
<evidence type="ECO:0000259" key="18">
    <source>
        <dbReference type="PROSITE" id="PS50061"/>
    </source>
</evidence>
<evidence type="ECO:0000256" key="9">
    <source>
        <dbReference type="ARBA" id="ARBA00022989"/>
    </source>
</evidence>
<comment type="function">
    <text evidence="16">Catalyzes the reduction of fatty acyl-CoA to fatty alcohols.</text>
</comment>
<comment type="caution">
    <text evidence="20">The sequence shown here is derived from an EMBL/GenBank/DDBJ whole genome shotgun (WGS) entry which is preliminary data.</text>
</comment>
<keyword evidence="16" id="KW-0560">Oxidoreductase</keyword>
<dbReference type="InterPro" id="IPR003118">
    <property type="entry name" value="Pointed_dom"/>
</dbReference>
<dbReference type="Gene3D" id="1.10.150.50">
    <property type="entry name" value="Transcription Factor, Ets-1"/>
    <property type="match status" value="1"/>
</dbReference>
<evidence type="ECO:0000256" key="10">
    <source>
        <dbReference type="ARBA" id="ARBA00023098"/>
    </source>
</evidence>
<dbReference type="InterPro" id="IPR013120">
    <property type="entry name" value="FAR_NAD-bd"/>
</dbReference>